<reference evidence="2 3" key="1">
    <citation type="submission" date="2020-03" db="EMBL/GenBank/DDBJ databases">
        <title>Genomic Encyclopedia of Type Strains, Phase IV (KMG-IV): sequencing the most valuable type-strain genomes for metagenomic binning, comparative biology and taxonomic classification.</title>
        <authorList>
            <person name="Goeker M."/>
        </authorList>
    </citation>
    <scope>NUCLEOTIDE SEQUENCE [LARGE SCALE GENOMIC DNA]</scope>
    <source>
        <strain evidence="2 3">DSM 103870</strain>
    </source>
</reference>
<gene>
    <name evidence="2" type="ORF">FHS82_000037</name>
</gene>
<protein>
    <submittedName>
        <fullName evidence="2">Spermidine/putrescine transport system substrate-binding protein</fullName>
    </submittedName>
</protein>
<dbReference type="Gene3D" id="3.40.190.10">
    <property type="entry name" value="Periplasmic binding protein-like II"/>
    <property type="match status" value="2"/>
</dbReference>
<accession>A0ABX0UTD7</accession>
<keyword evidence="1" id="KW-0732">Signal</keyword>
<dbReference type="Proteomes" id="UP001429580">
    <property type="component" value="Unassembled WGS sequence"/>
</dbReference>
<dbReference type="RefSeq" id="WP_166947519.1">
    <property type="nucleotide sequence ID" value="NZ_JAASQI010000001.1"/>
</dbReference>
<dbReference type="Pfam" id="PF13343">
    <property type="entry name" value="SBP_bac_6"/>
    <property type="match status" value="1"/>
</dbReference>
<keyword evidence="3" id="KW-1185">Reference proteome</keyword>
<comment type="caution">
    <text evidence="2">The sequence shown here is derived from an EMBL/GenBank/DDBJ whole genome shotgun (WGS) entry which is preliminary data.</text>
</comment>
<organism evidence="2 3">
    <name type="scientific">Pseudochelatococcus lubricantis</name>
    <dbReference type="NCBI Taxonomy" id="1538102"/>
    <lineage>
        <taxon>Bacteria</taxon>
        <taxon>Pseudomonadati</taxon>
        <taxon>Pseudomonadota</taxon>
        <taxon>Alphaproteobacteria</taxon>
        <taxon>Hyphomicrobiales</taxon>
        <taxon>Chelatococcaceae</taxon>
        <taxon>Pseudochelatococcus</taxon>
    </lineage>
</organism>
<name>A0ABX0UTD7_9HYPH</name>
<dbReference type="EMBL" id="JAASQI010000001">
    <property type="protein sequence ID" value="NIJ56224.1"/>
    <property type="molecule type" value="Genomic_DNA"/>
</dbReference>
<dbReference type="PANTHER" id="PTHR30006">
    <property type="entry name" value="THIAMINE-BINDING PERIPLASMIC PROTEIN-RELATED"/>
    <property type="match status" value="1"/>
</dbReference>
<evidence type="ECO:0000313" key="3">
    <source>
        <dbReference type="Proteomes" id="UP001429580"/>
    </source>
</evidence>
<sequence length="304" mass="33209">MRKCTIEPFEAKTGKKVAIQLGGSAQWLNQISATPGNPPIDVLLISSDAAFDAIHRGLVEHLTVDKVPALAESLPKFREFTGDNGAVHNFGAMGVLYNKDTVPEPPKTWVELIDGTIDGKWTLAVPGVNNGISAMLTTVWFWSSQMGGGLDNVDSAFEKLKAMKQSGNMIVWNSSSDVLPLMGSGEADIAVYWDGRAWAFVRDGNENFNFYGPEPGVVPAMTWAQKVKNGKELGYEFIDFLLGEKQQACFAANILYGVGNMNAKVPADLARFMPNHEGLVVPPFDGASTRLASWIERWNKEIDK</sequence>
<dbReference type="SUPFAM" id="SSF53850">
    <property type="entry name" value="Periplasmic binding protein-like II"/>
    <property type="match status" value="1"/>
</dbReference>
<dbReference type="PANTHER" id="PTHR30006:SF2">
    <property type="entry name" value="ABC TRANSPORTER SUBSTRATE-BINDING PROTEIN"/>
    <property type="match status" value="1"/>
</dbReference>
<evidence type="ECO:0000256" key="1">
    <source>
        <dbReference type="ARBA" id="ARBA00022729"/>
    </source>
</evidence>
<proteinExistence type="predicted"/>
<evidence type="ECO:0000313" key="2">
    <source>
        <dbReference type="EMBL" id="NIJ56224.1"/>
    </source>
</evidence>